<keyword evidence="10 14" id="KW-0472">Membrane</keyword>
<name>A0ABP7S9B6_9SPHN</name>
<keyword evidence="4" id="KW-0633">Potassium transport</keyword>
<feature type="transmembrane region" description="Helical" evidence="14">
    <location>
        <begin position="104"/>
        <end position="123"/>
    </location>
</feature>
<evidence type="ECO:0000256" key="14">
    <source>
        <dbReference type="SAM" id="Phobius"/>
    </source>
</evidence>
<evidence type="ECO:0000256" key="12">
    <source>
        <dbReference type="ARBA" id="ARBA00034430"/>
    </source>
</evidence>
<comment type="catalytic activity">
    <reaction evidence="12">
        <text>K(+)(in) = K(+)(out)</text>
        <dbReference type="Rhea" id="RHEA:29463"/>
        <dbReference type="ChEBI" id="CHEBI:29103"/>
    </reaction>
</comment>
<keyword evidence="6" id="KW-0631">Potassium channel</keyword>
<keyword evidence="16" id="KW-1185">Reference proteome</keyword>
<evidence type="ECO:0000313" key="16">
    <source>
        <dbReference type="Proteomes" id="UP001501310"/>
    </source>
</evidence>
<feature type="transmembrane region" description="Helical" evidence="14">
    <location>
        <begin position="75"/>
        <end position="92"/>
    </location>
</feature>
<feature type="transmembrane region" description="Helical" evidence="14">
    <location>
        <begin position="190"/>
        <end position="216"/>
    </location>
</feature>
<evidence type="ECO:0000256" key="1">
    <source>
        <dbReference type="ARBA" id="ARBA00004141"/>
    </source>
</evidence>
<evidence type="ECO:0000256" key="13">
    <source>
        <dbReference type="SAM" id="MobiDB-lite"/>
    </source>
</evidence>
<evidence type="ECO:0000256" key="2">
    <source>
        <dbReference type="ARBA" id="ARBA00006920"/>
    </source>
</evidence>
<comment type="subcellular location">
    <subcellularLocation>
        <location evidence="1">Membrane</location>
        <topology evidence="1">Multi-pass membrane protein</topology>
    </subcellularLocation>
</comment>
<evidence type="ECO:0000256" key="4">
    <source>
        <dbReference type="ARBA" id="ARBA00022538"/>
    </source>
</evidence>
<feature type="transmembrane region" description="Helical" evidence="14">
    <location>
        <begin position="36"/>
        <end position="55"/>
    </location>
</feature>
<dbReference type="InterPro" id="IPR010617">
    <property type="entry name" value="TMEM175-like"/>
</dbReference>
<evidence type="ECO:0000256" key="7">
    <source>
        <dbReference type="ARBA" id="ARBA00022958"/>
    </source>
</evidence>
<feature type="compositionally biased region" description="Basic and acidic residues" evidence="13">
    <location>
        <begin position="15"/>
        <end position="26"/>
    </location>
</feature>
<protein>
    <recommendedName>
        <fullName evidence="17">DUF1211 domain-containing protein</fullName>
    </recommendedName>
</protein>
<accession>A0ABP7S9B6</accession>
<feature type="transmembrane region" description="Helical" evidence="14">
    <location>
        <begin position="143"/>
        <end position="162"/>
    </location>
</feature>
<proteinExistence type="inferred from homology"/>
<evidence type="ECO:0008006" key="17">
    <source>
        <dbReference type="Google" id="ProtNLM"/>
    </source>
</evidence>
<dbReference type="Proteomes" id="UP001501310">
    <property type="component" value="Unassembled WGS sequence"/>
</dbReference>
<evidence type="ECO:0000256" key="9">
    <source>
        <dbReference type="ARBA" id="ARBA00023065"/>
    </source>
</evidence>
<reference evidence="16" key="1">
    <citation type="journal article" date="2019" name="Int. J. Syst. Evol. Microbiol.">
        <title>The Global Catalogue of Microorganisms (GCM) 10K type strain sequencing project: providing services to taxonomists for standard genome sequencing and annotation.</title>
        <authorList>
            <consortium name="The Broad Institute Genomics Platform"/>
            <consortium name="The Broad Institute Genome Sequencing Center for Infectious Disease"/>
            <person name="Wu L."/>
            <person name="Ma J."/>
        </authorList>
    </citation>
    <scope>NUCLEOTIDE SEQUENCE [LARGE SCALE GENOMIC DNA]</scope>
    <source>
        <strain evidence="16">JCM 16603</strain>
    </source>
</reference>
<organism evidence="15 16">
    <name type="scientific">Sphingomonas humi</name>
    <dbReference type="NCBI Taxonomy" id="335630"/>
    <lineage>
        <taxon>Bacteria</taxon>
        <taxon>Pseudomonadati</taxon>
        <taxon>Pseudomonadota</taxon>
        <taxon>Alphaproteobacteria</taxon>
        <taxon>Sphingomonadales</taxon>
        <taxon>Sphingomonadaceae</taxon>
        <taxon>Sphingomonas</taxon>
    </lineage>
</organism>
<evidence type="ECO:0000256" key="5">
    <source>
        <dbReference type="ARBA" id="ARBA00022692"/>
    </source>
</evidence>
<evidence type="ECO:0000256" key="8">
    <source>
        <dbReference type="ARBA" id="ARBA00022989"/>
    </source>
</evidence>
<sequence>MAMPAPAPTSAPADEPVRRDAHEGEGATRGTNRMEAFADGVFAIAFTLSIFNLVLPELGREGANLGRDLLAEWPQTLGYAASCFVIGLYWIHHHFSGAIYRTTGHWFLIATTLFLTMIGYIAFPVRTFAASLAHPEAQRDAAVFLVTSLALVSCSWLLKWTIGNRHGHVDARLEQGYVARLTRRYRLVTAWNVAAAVLVWAEWRVGIVMALLGLVIKLRPPETPRYQTEAPPIEGES</sequence>
<evidence type="ECO:0000313" key="15">
    <source>
        <dbReference type="EMBL" id="GAA4008350.1"/>
    </source>
</evidence>
<evidence type="ECO:0000256" key="10">
    <source>
        <dbReference type="ARBA" id="ARBA00023136"/>
    </source>
</evidence>
<keyword evidence="7" id="KW-0630">Potassium</keyword>
<dbReference type="EMBL" id="BAAAZD010000002">
    <property type="protein sequence ID" value="GAA4008350.1"/>
    <property type="molecule type" value="Genomic_DNA"/>
</dbReference>
<feature type="region of interest" description="Disordered" evidence="13">
    <location>
        <begin position="1"/>
        <end position="29"/>
    </location>
</feature>
<gene>
    <name evidence="15" type="ORF">GCM10022211_22390</name>
</gene>
<comment type="similarity">
    <text evidence="2">Belongs to the TMEM175 family.</text>
</comment>
<evidence type="ECO:0000256" key="6">
    <source>
        <dbReference type="ARBA" id="ARBA00022826"/>
    </source>
</evidence>
<keyword evidence="5 14" id="KW-0812">Transmembrane</keyword>
<comment type="caution">
    <text evidence="15">The sequence shown here is derived from an EMBL/GenBank/DDBJ whole genome shotgun (WGS) entry which is preliminary data.</text>
</comment>
<keyword evidence="9" id="KW-0406">Ion transport</keyword>
<keyword evidence="11" id="KW-0407">Ion channel</keyword>
<keyword evidence="8 14" id="KW-1133">Transmembrane helix</keyword>
<keyword evidence="3" id="KW-0813">Transport</keyword>
<evidence type="ECO:0000256" key="3">
    <source>
        <dbReference type="ARBA" id="ARBA00022448"/>
    </source>
</evidence>
<dbReference type="Pfam" id="PF06736">
    <property type="entry name" value="TMEM175"/>
    <property type="match status" value="1"/>
</dbReference>
<evidence type="ECO:0000256" key="11">
    <source>
        <dbReference type="ARBA" id="ARBA00023303"/>
    </source>
</evidence>